<dbReference type="Proteomes" id="UP001312908">
    <property type="component" value="Unassembled WGS sequence"/>
</dbReference>
<proteinExistence type="predicted"/>
<gene>
    <name evidence="1" type="ORF">DOFOFD_10870</name>
</gene>
<reference evidence="1 2" key="1">
    <citation type="submission" date="2023-10" db="EMBL/GenBank/DDBJ databases">
        <title>Sorlinia euscelidii gen. nov., sp. nov., an acetic acid bacteria isolated from the gut of Euscelidius variegatus emitter.</title>
        <authorList>
            <person name="Michoud G."/>
            <person name="Marasco R."/>
            <person name="Seferji K."/>
            <person name="Gonella E."/>
            <person name="Garuglieri E."/>
            <person name="Alma A."/>
            <person name="Mapelli F."/>
            <person name="Borin S."/>
            <person name="Daffonchio D."/>
            <person name="Crotti E."/>
        </authorList>
    </citation>
    <scope>NUCLEOTIDE SEQUENCE [LARGE SCALE GENOMIC DNA]</scope>
    <source>
        <strain evidence="1 2">EV16P</strain>
    </source>
</reference>
<protein>
    <submittedName>
        <fullName evidence="1">Glycerophosphotransferase</fullName>
    </submittedName>
</protein>
<dbReference type="InterPro" id="IPR043148">
    <property type="entry name" value="TagF_C"/>
</dbReference>
<dbReference type="EMBL" id="JAWJZY010000005">
    <property type="protein sequence ID" value="MEE8659507.1"/>
    <property type="molecule type" value="Genomic_DNA"/>
</dbReference>
<evidence type="ECO:0000313" key="1">
    <source>
        <dbReference type="EMBL" id="MEE8659507.1"/>
    </source>
</evidence>
<name>A0ABU7U3S3_9PROT</name>
<keyword evidence="2" id="KW-1185">Reference proteome</keyword>
<organism evidence="1 2">
    <name type="scientific">Sorlinia euscelidii</name>
    <dbReference type="NCBI Taxonomy" id="3081148"/>
    <lineage>
        <taxon>Bacteria</taxon>
        <taxon>Pseudomonadati</taxon>
        <taxon>Pseudomonadota</taxon>
        <taxon>Alphaproteobacteria</taxon>
        <taxon>Acetobacterales</taxon>
        <taxon>Acetobacteraceae</taxon>
        <taxon>Sorlinia</taxon>
    </lineage>
</organism>
<comment type="caution">
    <text evidence="1">The sequence shown here is derived from an EMBL/GenBank/DDBJ whole genome shotgun (WGS) entry which is preliminary data.</text>
</comment>
<dbReference type="Gene3D" id="3.40.50.12580">
    <property type="match status" value="1"/>
</dbReference>
<evidence type="ECO:0000313" key="2">
    <source>
        <dbReference type="Proteomes" id="UP001312908"/>
    </source>
</evidence>
<accession>A0ABU7U3S3</accession>
<sequence>MSEMLASLQLKFSPTVRRDILVEKDLFTMRLPELTATTQLVRADKPLRIVFPFIAQIHQSLHSLPIAAAMAKLYPEVEVHLAGASQPQLNLIRHLATYYPEAPLHFSRLNAPAWVRRRLDRQGPSPLDKILTLFHNRGWLDSFDAIVVPERTCLYLRHMGVHHPKLIYTGHGAGDRAIGFASDIKHYDYVLVPGRKVEERLLQAGAISPQRYFRGVYAKFDLMRRMGTRELKLFNNDRPTVVYNPHFSRALSSWRRFGRDVLEYFANQTHFNLIFAPHYRLFDRHREEGQKLIEQYRAHAHMLIDPGSMRSVDMTYTLAADIYLGDVSSQVAEFITRPRPCIFLNAHDAKWHNNPNYRSWTLGDVIGSPAELAMVLLRNARHPDTYRDEQMRYMQETFDHDEADSTSDAAQAIIEYLSRSA</sequence>